<evidence type="ECO:0000313" key="3">
    <source>
        <dbReference type="EMBL" id="MFD1509535.1"/>
    </source>
</evidence>
<feature type="transmembrane region" description="Helical" evidence="1">
    <location>
        <begin position="385"/>
        <end position="406"/>
    </location>
</feature>
<feature type="transmembrane region" description="Helical" evidence="1">
    <location>
        <begin position="362"/>
        <end position="379"/>
    </location>
</feature>
<feature type="domain" description="DUF2157" evidence="2">
    <location>
        <begin position="16"/>
        <end position="153"/>
    </location>
</feature>
<dbReference type="InterPro" id="IPR018677">
    <property type="entry name" value="DUF2157"/>
</dbReference>
<feature type="transmembrane region" description="Helical" evidence="1">
    <location>
        <begin position="201"/>
        <end position="218"/>
    </location>
</feature>
<sequence>MSAKTRRTILDQAIADWSAQGVITEAQADRMRADLPAPGAGWGFGAVMILLGCACLGAAVITFVAANWEDMTRLMRAGVVFSALWATWGVAIWAGRRGAVWWFEGLTALACTAYGATIMLVAQIYHIQGNAADAVWLWAAGTLLAAALLRGQAMLALALVLFFTWFVMGIEEDFSPRNLIWLASIALGAGLAWLNHSRAGAHLVTLSLAAWLLVALFQSDPTQMRLIAGLAGLLALGGCALFSLGGPRWLRGFETALLAYVMLGAGGLVLLLAFVPELPDRGTADAWVWGVAAAFALTAGLSVIGRALGRATAYDLAVTAIAIALAWLVFALLDHPWSSAAAALAMAIWVLRMGWRLDIRALRALGLIGFIQSMMLIYAETLGSLIGTAGFYLGAGVILLAGAWGARYLRPGDAEVQP</sequence>
<organism evidence="3 4">
    <name type="scientific">Lacimonas salitolerans</name>
    <dbReference type="NCBI Taxonomy" id="1323750"/>
    <lineage>
        <taxon>Bacteria</taxon>
        <taxon>Pseudomonadati</taxon>
        <taxon>Pseudomonadota</taxon>
        <taxon>Alphaproteobacteria</taxon>
        <taxon>Rhodobacterales</taxon>
        <taxon>Paracoccaceae</taxon>
        <taxon>Lacimonas</taxon>
    </lineage>
</organism>
<keyword evidence="1" id="KW-0472">Membrane</keyword>
<protein>
    <submittedName>
        <fullName evidence="3">DUF2157 domain-containing protein</fullName>
    </submittedName>
</protein>
<evidence type="ECO:0000313" key="4">
    <source>
        <dbReference type="Proteomes" id="UP001597186"/>
    </source>
</evidence>
<feature type="transmembrane region" description="Helical" evidence="1">
    <location>
        <begin position="134"/>
        <end position="166"/>
    </location>
</feature>
<feature type="transmembrane region" description="Helical" evidence="1">
    <location>
        <begin position="178"/>
        <end position="194"/>
    </location>
</feature>
<dbReference type="EMBL" id="JBHUDD010000052">
    <property type="protein sequence ID" value="MFD1509535.1"/>
    <property type="molecule type" value="Genomic_DNA"/>
</dbReference>
<feature type="transmembrane region" description="Helical" evidence="1">
    <location>
        <begin position="286"/>
        <end position="304"/>
    </location>
</feature>
<gene>
    <name evidence="3" type="ORF">ACFTOW_08985</name>
</gene>
<evidence type="ECO:0000259" key="2">
    <source>
        <dbReference type="Pfam" id="PF09925"/>
    </source>
</evidence>
<reference evidence="4" key="1">
    <citation type="journal article" date="2019" name="Int. J. Syst. Evol. Microbiol.">
        <title>The Global Catalogue of Microorganisms (GCM) 10K type strain sequencing project: providing services to taxonomists for standard genome sequencing and annotation.</title>
        <authorList>
            <consortium name="The Broad Institute Genomics Platform"/>
            <consortium name="The Broad Institute Genome Sequencing Center for Infectious Disease"/>
            <person name="Wu L."/>
            <person name="Ma J."/>
        </authorList>
    </citation>
    <scope>NUCLEOTIDE SEQUENCE [LARGE SCALE GENOMIC DNA]</scope>
    <source>
        <strain evidence="4">CGMCC 1.12477</strain>
    </source>
</reference>
<feature type="transmembrane region" description="Helical" evidence="1">
    <location>
        <begin position="77"/>
        <end position="95"/>
    </location>
</feature>
<keyword evidence="1" id="KW-0812">Transmembrane</keyword>
<feature type="transmembrane region" description="Helical" evidence="1">
    <location>
        <begin position="101"/>
        <end position="122"/>
    </location>
</feature>
<keyword evidence="1" id="KW-1133">Transmembrane helix</keyword>
<accession>A0ABW4EDZ5</accession>
<dbReference type="RefSeq" id="WP_379914796.1">
    <property type="nucleotide sequence ID" value="NZ_JBHUDD010000052.1"/>
</dbReference>
<feature type="transmembrane region" description="Helical" evidence="1">
    <location>
        <begin position="311"/>
        <end position="330"/>
    </location>
</feature>
<proteinExistence type="predicted"/>
<dbReference type="Pfam" id="PF09925">
    <property type="entry name" value="DUF2157"/>
    <property type="match status" value="1"/>
</dbReference>
<evidence type="ECO:0000256" key="1">
    <source>
        <dbReference type="SAM" id="Phobius"/>
    </source>
</evidence>
<name>A0ABW4EDZ5_9RHOB</name>
<feature type="transmembrane region" description="Helical" evidence="1">
    <location>
        <begin position="336"/>
        <end position="355"/>
    </location>
</feature>
<keyword evidence="4" id="KW-1185">Reference proteome</keyword>
<feature type="transmembrane region" description="Helical" evidence="1">
    <location>
        <begin position="224"/>
        <end position="244"/>
    </location>
</feature>
<comment type="caution">
    <text evidence="3">The sequence shown here is derived from an EMBL/GenBank/DDBJ whole genome shotgun (WGS) entry which is preliminary data.</text>
</comment>
<feature type="transmembrane region" description="Helical" evidence="1">
    <location>
        <begin position="256"/>
        <end position="274"/>
    </location>
</feature>
<dbReference type="Proteomes" id="UP001597186">
    <property type="component" value="Unassembled WGS sequence"/>
</dbReference>
<feature type="transmembrane region" description="Helical" evidence="1">
    <location>
        <begin position="40"/>
        <end position="65"/>
    </location>
</feature>